<dbReference type="AlphaFoldDB" id="A0A7W7VNQ8"/>
<evidence type="ECO:0000256" key="4">
    <source>
        <dbReference type="ARBA" id="ARBA00022448"/>
    </source>
</evidence>
<feature type="chain" id="PRO_5038489670" evidence="9">
    <location>
        <begin position="25"/>
        <end position="358"/>
    </location>
</feature>
<feature type="signal peptide" evidence="9">
    <location>
        <begin position="1"/>
        <end position="24"/>
    </location>
</feature>
<evidence type="ECO:0000256" key="8">
    <source>
        <dbReference type="ARBA" id="ARBA00023136"/>
    </source>
</evidence>
<reference evidence="10 11" key="1">
    <citation type="submission" date="2020-08" db="EMBL/GenBank/DDBJ databases">
        <title>Genomic Encyclopedia of Type Strains, Phase III (KMG-III): the genomes of soil and plant-associated and newly described type strains.</title>
        <authorList>
            <person name="Whitman W."/>
        </authorList>
    </citation>
    <scope>NUCLEOTIDE SEQUENCE [LARGE SCALE GENOMIC DNA]</scope>
    <source>
        <strain evidence="10 11">CECT 8840</strain>
    </source>
</reference>
<evidence type="ECO:0000256" key="9">
    <source>
        <dbReference type="SAM" id="SignalP"/>
    </source>
</evidence>
<evidence type="ECO:0000256" key="6">
    <source>
        <dbReference type="ARBA" id="ARBA00022519"/>
    </source>
</evidence>
<evidence type="ECO:0000256" key="5">
    <source>
        <dbReference type="ARBA" id="ARBA00022475"/>
    </source>
</evidence>
<keyword evidence="11" id="KW-1185">Reference proteome</keyword>
<keyword evidence="4" id="KW-0813">Transport</keyword>
<keyword evidence="8" id="KW-0472">Membrane</keyword>
<sequence>MKARGARGVVAALAVLALTTLAAACGSSGTTGTPGSGGSSGGGDKLAEVRLGYFPNITHSTALVGIEKGLFAKHLGSTKLTATTFNAGPAAIEAVFSGAIDATYIGPNPAINAWAKSKGKAIKIIAGAASGGVFLVVKPEINGVEDLKGKKIATPQLGNTQDVALRYWLQEKGLKTDTKGGGDVNIVPQENSQTLQTFATGDIDGAWVPEPFASRLIQESKGKVLIDERDLWPNKQFVITHLIVRQEFAAQHPDVVKQLLEGHVEANAAINADPADAAKTVNAALEKLSGKPLKPEVIDSAFKNITFTNDPIASSLVGSADHAIKIGLLEPVDLNGIYDLKTLNEVLKAKGQPEVADK</sequence>
<dbReference type="PANTHER" id="PTHR30024:SF47">
    <property type="entry name" value="TAURINE-BINDING PERIPLASMIC PROTEIN"/>
    <property type="match status" value="1"/>
</dbReference>
<evidence type="ECO:0000256" key="1">
    <source>
        <dbReference type="ARBA" id="ARBA00004418"/>
    </source>
</evidence>
<dbReference type="NCBIfam" id="TIGR01728">
    <property type="entry name" value="SsuA_fam"/>
    <property type="match status" value="1"/>
</dbReference>
<dbReference type="InterPro" id="IPR044527">
    <property type="entry name" value="NrtA/CpmA_ABC-bd_dom"/>
</dbReference>
<accession>A0A7W7VNQ8</accession>
<protein>
    <submittedName>
        <fullName evidence="10">NitT/TauT family transport system substrate-binding protein</fullName>
    </submittedName>
</protein>
<dbReference type="CDD" id="cd13553">
    <property type="entry name" value="PBP2_NrtA_CpmA_like"/>
    <property type="match status" value="1"/>
</dbReference>
<proteinExistence type="inferred from homology"/>
<dbReference type="GO" id="GO:0042597">
    <property type="term" value="C:periplasmic space"/>
    <property type="evidence" value="ECO:0007669"/>
    <property type="project" value="UniProtKB-SubCell"/>
</dbReference>
<dbReference type="GO" id="GO:0005886">
    <property type="term" value="C:plasma membrane"/>
    <property type="evidence" value="ECO:0007669"/>
    <property type="project" value="UniProtKB-SubCell"/>
</dbReference>
<dbReference type="Proteomes" id="UP000552644">
    <property type="component" value="Unassembled WGS sequence"/>
</dbReference>
<organism evidence="10 11">
    <name type="scientific">Streptosporangium saharense</name>
    <dbReference type="NCBI Taxonomy" id="1706840"/>
    <lineage>
        <taxon>Bacteria</taxon>
        <taxon>Bacillati</taxon>
        <taxon>Actinomycetota</taxon>
        <taxon>Actinomycetes</taxon>
        <taxon>Streptosporangiales</taxon>
        <taxon>Streptosporangiaceae</taxon>
        <taxon>Streptosporangium</taxon>
    </lineage>
</organism>
<evidence type="ECO:0000256" key="3">
    <source>
        <dbReference type="ARBA" id="ARBA00010742"/>
    </source>
</evidence>
<dbReference type="RefSeq" id="WP_184717163.1">
    <property type="nucleotide sequence ID" value="NZ_JACHJP010000004.1"/>
</dbReference>
<dbReference type="PANTHER" id="PTHR30024">
    <property type="entry name" value="ALIPHATIC SULFONATES-BINDING PROTEIN-RELATED"/>
    <property type="match status" value="1"/>
</dbReference>
<evidence type="ECO:0000313" key="10">
    <source>
        <dbReference type="EMBL" id="MBB4917146.1"/>
    </source>
</evidence>
<dbReference type="PROSITE" id="PS51257">
    <property type="entry name" value="PROKAR_LIPOPROTEIN"/>
    <property type="match status" value="1"/>
</dbReference>
<dbReference type="InterPro" id="IPR010067">
    <property type="entry name" value="ABC_SsuA_sub-bd"/>
</dbReference>
<name>A0A7W7VNQ8_9ACTN</name>
<comment type="caution">
    <text evidence="10">The sequence shown here is derived from an EMBL/GenBank/DDBJ whole genome shotgun (WGS) entry which is preliminary data.</text>
</comment>
<comment type="similarity">
    <text evidence="3">Belongs to the bacterial solute-binding protein SsuA/TauA family.</text>
</comment>
<dbReference type="Gene3D" id="3.40.190.10">
    <property type="entry name" value="Periplasmic binding protein-like II"/>
    <property type="match status" value="2"/>
</dbReference>
<keyword evidence="5" id="KW-1003">Cell membrane</keyword>
<dbReference type="GO" id="GO:0042626">
    <property type="term" value="F:ATPase-coupled transmembrane transporter activity"/>
    <property type="evidence" value="ECO:0007669"/>
    <property type="project" value="InterPro"/>
</dbReference>
<dbReference type="Pfam" id="PF13379">
    <property type="entry name" value="NMT1_2"/>
    <property type="match status" value="1"/>
</dbReference>
<keyword evidence="6" id="KW-0997">Cell inner membrane</keyword>
<dbReference type="EMBL" id="JACHJP010000004">
    <property type="protein sequence ID" value="MBB4917146.1"/>
    <property type="molecule type" value="Genomic_DNA"/>
</dbReference>
<evidence type="ECO:0000313" key="11">
    <source>
        <dbReference type="Proteomes" id="UP000552644"/>
    </source>
</evidence>
<evidence type="ECO:0000256" key="7">
    <source>
        <dbReference type="ARBA" id="ARBA00022729"/>
    </source>
</evidence>
<dbReference type="SUPFAM" id="SSF53850">
    <property type="entry name" value="Periplasmic binding protein-like II"/>
    <property type="match status" value="1"/>
</dbReference>
<keyword evidence="7 9" id="KW-0732">Signal</keyword>
<comment type="subcellular location">
    <subcellularLocation>
        <location evidence="2">Cell inner membrane</location>
    </subcellularLocation>
    <subcellularLocation>
        <location evidence="1">Periplasm</location>
    </subcellularLocation>
</comment>
<gene>
    <name evidence="10" type="ORF">FHS44_004254</name>
</gene>
<evidence type="ECO:0000256" key="2">
    <source>
        <dbReference type="ARBA" id="ARBA00004533"/>
    </source>
</evidence>